<evidence type="ECO:0000313" key="3">
    <source>
        <dbReference type="Proteomes" id="UP000505355"/>
    </source>
</evidence>
<evidence type="ECO:0000313" key="2">
    <source>
        <dbReference type="EMBL" id="QKJ32088.1"/>
    </source>
</evidence>
<dbReference type="Pfam" id="PF16286">
    <property type="entry name" value="DUF4932"/>
    <property type="match status" value="1"/>
</dbReference>
<proteinExistence type="predicted"/>
<dbReference type="EMBL" id="CP054139">
    <property type="protein sequence ID" value="QKJ32088.1"/>
    <property type="molecule type" value="Genomic_DNA"/>
</dbReference>
<dbReference type="InterPro" id="IPR032560">
    <property type="entry name" value="DUF4932"/>
</dbReference>
<keyword evidence="1" id="KW-0732">Signal</keyword>
<name>A0A7D4PW19_9SPHI</name>
<reference evidence="2 3" key="1">
    <citation type="submission" date="2020-05" db="EMBL/GenBank/DDBJ databases">
        <title>Mucilaginibacter mali sp. nov.</title>
        <authorList>
            <person name="Kim H.S."/>
            <person name="Lee K.C."/>
            <person name="Suh M.K."/>
            <person name="Kim J.-S."/>
            <person name="Han K.-I."/>
            <person name="Eom M.K."/>
            <person name="Shin Y.K."/>
            <person name="Lee J.-S."/>
        </authorList>
    </citation>
    <scope>NUCLEOTIDE SEQUENCE [LARGE SCALE GENOMIC DNA]</scope>
    <source>
        <strain evidence="2 3">G2-14</strain>
    </source>
</reference>
<dbReference type="RefSeq" id="WP_173416740.1">
    <property type="nucleotide sequence ID" value="NZ_CP054139.1"/>
</dbReference>
<sequence>MKKLLLICLTALLPLSGICQDKLKITVHPGVELFTIIQILADKYPQPNPSAYTKEAIAYFGKYKDHPAVKKVASFDKTYTDLVELGWCMSDFPNIKIYEPADLSWYKYYGKENTLEYIRLCHDFFNDTHFWDFFQQHQQRYNKWGDDLKAKVDSDKLVDKLEDFYKYHSDVKWYVCIDPLNSWGSHAIMTKTINPQFADWVVYNTGFFKRDGSKDVDPVFEFKGFENLVWHEGSHIYLNGLFAKYKNEIDALSYLFNKEDEGMQRNNISNWTYCLNENMVRSIVGALYKKYRTDRQFKRQVARETASDFIYVADLEPFIYDKYLNSHKYKSFDEFFPEILKFLKKTYPAKD</sequence>
<feature type="signal peptide" evidence="1">
    <location>
        <begin position="1"/>
        <end position="19"/>
    </location>
</feature>
<evidence type="ECO:0000256" key="1">
    <source>
        <dbReference type="SAM" id="SignalP"/>
    </source>
</evidence>
<organism evidence="2 3">
    <name type="scientific">Mucilaginibacter mali</name>
    <dbReference type="NCBI Taxonomy" id="2740462"/>
    <lineage>
        <taxon>Bacteria</taxon>
        <taxon>Pseudomonadati</taxon>
        <taxon>Bacteroidota</taxon>
        <taxon>Sphingobacteriia</taxon>
        <taxon>Sphingobacteriales</taxon>
        <taxon>Sphingobacteriaceae</taxon>
        <taxon>Mucilaginibacter</taxon>
    </lineage>
</organism>
<dbReference type="Proteomes" id="UP000505355">
    <property type="component" value="Chromosome"/>
</dbReference>
<feature type="chain" id="PRO_5028860749" evidence="1">
    <location>
        <begin position="20"/>
        <end position="351"/>
    </location>
</feature>
<accession>A0A7D4PW19</accession>
<keyword evidence="3" id="KW-1185">Reference proteome</keyword>
<gene>
    <name evidence="2" type="ORF">HQ865_20745</name>
</gene>
<protein>
    <submittedName>
        <fullName evidence="2">DUF4932 domain-containing protein</fullName>
    </submittedName>
</protein>
<dbReference type="AlphaFoldDB" id="A0A7D4PW19"/>
<dbReference type="KEGG" id="mmab:HQ865_20745"/>